<dbReference type="Pfam" id="PF04155">
    <property type="entry name" value="Ground-like"/>
    <property type="match status" value="1"/>
</dbReference>
<dbReference type="Proteomes" id="UP000050761">
    <property type="component" value="Unassembled WGS sequence"/>
</dbReference>
<dbReference type="WBParaSite" id="HPBE_0002622601-mRNA-1">
    <property type="protein sequence ID" value="HPBE_0002622601-mRNA-1"/>
    <property type="gene ID" value="HPBE_0002622601"/>
</dbReference>
<evidence type="ECO:0000313" key="2">
    <source>
        <dbReference type="EMBL" id="VDP56384.1"/>
    </source>
</evidence>
<accession>A0A3P8FF06</accession>
<evidence type="ECO:0000259" key="1">
    <source>
        <dbReference type="Pfam" id="PF04155"/>
    </source>
</evidence>
<organism evidence="3 4">
    <name type="scientific">Heligmosomoides polygyrus</name>
    <name type="common">Parasitic roundworm</name>
    <dbReference type="NCBI Taxonomy" id="6339"/>
    <lineage>
        <taxon>Eukaryota</taxon>
        <taxon>Metazoa</taxon>
        <taxon>Ecdysozoa</taxon>
        <taxon>Nematoda</taxon>
        <taxon>Chromadorea</taxon>
        <taxon>Rhabditida</taxon>
        <taxon>Rhabditina</taxon>
        <taxon>Rhabditomorpha</taxon>
        <taxon>Strongyloidea</taxon>
        <taxon>Heligmosomidae</taxon>
        <taxon>Heligmosomoides</taxon>
    </lineage>
</organism>
<proteinExistence type="predicted"/>
<reference evidence="2 3" key="1">
    <citation type="submission" date="2018-11" db="EMBL/GenBank/DDBJ databases">
        <authorList>
            <consortium name="Pathogen Informatics"/>
        </authorList>
    </citation>
    <scope>NUCLEOTIDE SEQUENCE [LARGE SCALE GENOMIC DNA]</scope>
</reference>
<gene>
    <name evidence="2" type="ORF">HPBE_LOCUS26226</name>
</gene>
<name>A0A183GU56_HELPZ</name>
<dbReference type="InterPro" id="IPR007284">
    <property type="entry name" value="Ground-like_dom"/>
</dbReference>
<dbReference type="EMBL" id="UZAH01039474">
    <property type="protein sequence ID" value="VDP56384.1"/>
    <property type="molecule type" value="Genomic_DNA"/>
</dbReference>
<protein>
    <submittedName>
        <fullName evidence="4">Ground-like domain-containing protein</fullName>
    </submittedName>
</protein>
<keyword evidence="3" id="KW-1185">Reference proteome</keyword>
<feature type="domain" description="Ground-like" evidence="1">
    <location>
        <begin position="89"/>
        <end position="158"/>
    </location>
</feature>
<dbReference type="OrthoDB" id="5856073at2759"/>
<evidence type="ECO:0000313" key="4">
    <source>
        <dbReference type="WBParaSite" id="HPBE_0002622601-mRNA-1"/>
    </source>
</evidence>
<reference evidence="4" key="2">
    <citation type="submission" date="2019-09" db="UniProtKB">
        <authorList>
            <consortium name="WormBaseParasite"/>
        </authorList>
    </citation>
    <scope>IDENTIFICATION</scope>
</reference>
<evidence type="ECO:0000313" key="3">
    <source>
        <dbReference type="Proteomes" id="UP000050761"/>
    </source>
</evidence>
<sequence>MEVLACLFGARMEVAKFVLLLALVAGSTAFLFPMGGGGCGGGCGQDTSCLPKLPQITCQRLCFSIPSIAIPSPCGCGGKRKKRAVEGDATCTDPELRKLILAGIRNDVTESRNNIVAALKEKHANTRYLVTCVQGQGAFQSSADDFCSDGTPQLTCHVARAIDEE</sequence>
<accession>A0A183GU56</accession>
<dbReference type="AlphaFoldDB" id="A0A183GU56"/>